<dbReference type="GO" id="GO:0043041">
    <property type="term" value="P:amino acid activation for nonribosomal peptide biosynthetic process"/>
    <property type="evidence" value="ECO:0007669"/>
    <property type="project" value="TreeGrafter"/>
</dbReference>
<dbReference type="InterPro" id="IPR023213">
    <property type="entry name" value="CAT-like_dom_sf"/>
</dbReference>
<dbReference type="InterPro" id="IPR029058">
    <property type="entry name" value="AB_hydrolase_fold"/>
</dbReference>
<dbReference type="PANTHER" id="PTHR45527:SF10">
    <property type="entry name" value="PYOCHELIN SYNTHASE PCHF"/>
    <property type="match status" value="1"/>
</dbReference>
<evidence type="ECO:0000256" key="1">
    <source>
        <dbReference type="ARBA" id="ARBA00001957"/>
    </source>
</evidence>
<dbReference type="InterPro" id="IPR036736">
    <property type="entry name" value="ACP-like_sf"/>
</dbReference>
<feature type="domain" description="Carrier" evidence="7">
    <location>
        <begin position="1059"/>
        <end position="1134"/>
    </location>
</feature>
<organism evidence="8">
    <name type="scientific">Methylobacterium bullatum</name>
    <dbReference type="NCBI Taxonomy" id="570505"/>
    <lineage>
        <taxon>Bacteria</taxon>
        <taxon>Pseudomonadati</taxon>
        <taxon>Pseudomonadota</taxon>
        <taxon>Alphaproteobacteria</taxon>
        <taxon>Hyphomicrobiales</taxon>
        <taxon>Methylobacteriaceae</taxon>
        <taxon>Methylobacterium</taxon>
    </lineage>
</organism>
<dbReference type="Gene3D" id="3.40.50.980">
    <property type="match status" value="2"/>
</dbReference>
<feature type="region of interest" description="Disordered" evidence="6">
    <location>
        <begin position="1045"/>
        <end position="1064"/>
    </location>
</feature>
<keyword evidence="5 8" id="KW-0436">Ligase</keyword>
<dbReference type="Pfam" id="PF00668">
    <property type="entry name" value="Condensation"/>
    <property type="match status" value="1"/>
</dbReference>
<dbReference type="Pfam" id="PF13193">
    <property type="entry name" value="AMP-binding_C"/>
    <property type="match status" value="1"/>
</dbReference>
<evidence type="ECO:0000256" key="4">
    <source>
        <dbReference type="ARBA" id="ARBA00022553"/>
    </source>
</evidence>
<dbReference type="PROSITE" id="PS00455">
    <property type="entry name" value="AMP_BINDING"/>
    <property type="match status" value="1"/>
</dbReference>
<dbReference type="InterPro" id="IPR009081">
    <property type="entry name" value="PP-bd_ACP"/>
</dbReference>
<dbReference type="SMART" id="SM00823">
    <property type="entry name" value="PKS_PP"/>
    <property type="match status" value="1"/>
</dbReference>
<dbReference type="Pfam" id="PF00550">
    <property type="entry name" value="PP-binding"/>
    <property type="match status" value="2"/>
</dbReference>
<dbReference type="InterPro" id="IPR020845">
    <property type="entry name" value="AMP-binding_CS"/>
</dbReference>
<dbReference type="Gene3D" id="3.40.50.1820">
    <property type="entry name" value="alpha/beta hydrolase"/>
    <property type="match status" value="1"/>
</dbReference>
<dbReference type="GO" id="GO:0044550">
    <property type="term" value="P:secondary metabolite biosynthetic process"/>
    <property type="evidence" value="ECO:0007669"/>
    <property type="project" value="TreeGrafter"/>
</dbReference>
<dbReference type="InterPro" id="IPR020806">
    <property type="entry name" value="PKS_PP-bd"/>
</dbReference>
<dbReference type="InterPro" id="IPR025110">
    <property type="entry name" value="AMP-bd_C"/>
</dbReference>
<dbReference type="Pfam" id="PF00501">
    <property type="entry name" value="AMP-binding"/>
    <property type="match status" value="1"/>
</dbReference>
<dbReference type="GO" id="GO:0016874">
    <property type="term" value="F:ligase activity"/>
    <property type="evidence" value="ECO:0007669"/>
    <property type="project" value="UniProtKB-KW"/>
</dbReference>
<dbReference type="InterPro" id="IPR020459">
    <property type="entry name" value="AMP-binding"/>
</dbReference>
<evidence type="ECO:0000256" key="5">
    <source>
        <dbReference type="ARBA" id="ARBA00022598"/>
    </source>
</evidence>
<dbReference type="Gene3D" id="3.30.559.30">
    <property type="entry name" value="Nonribosomal peptide synthetase, condensation domain"/>
    <property type="match status" value="1"/>
</dbReference>
<keyword evidence="3" id="KW-0596">Phosphopantetheine</keyword>
<dbReference type="InterPro" id="IPR001242">
    <property type="entry name" value="Condensation_dom"/>
</dbReference>
<comment type="pathway">
    <text evidence="2">Siderophore biosynthesis.</text>
</comment>
<evidence type="ECO:0000259" key="7">
    <source>
        <dbReference type="PROSITE" id="PS50075"/>
    </source>
</evidence>
<dbReference type="PRINTS" id="PR00154">
    <property type="entry name" value="AMPBINDING"/>
</dbReference>
<protein>
    <submittedName>
        <fullName evidence="8">Phenyloxazoline synthase MbtB</fullName>
        <ecNumber evidence="8">6.3.2.-</ecNumber>
    </submittedName>
</protein>
<dbReference type="PANTHER" id="PTHR45527">
    <property type="entry name" value="NONRIBOSOMAL PEPTIDE SYNTHETASE"/>
    <property type="match status" value="1"/>
</dbReference>
<dbReference type="InterPro" id="IPR045851">
    <property type="entry name" value="AMP-bd_C_sf"/>
</dbReference>
<dbReference type="GO" id="GO:0000036">
    <property type="term" value="F:acyl carrier activity"/>
    <property type="evidence" value="ECO:0007669"/>
    <property type="project" value="TreeGrafter"/>
</dbReference>
<sequence>MTVLDSATDLSQIWREVLRLPNAPEATDGFFALGGCSFDALLIIDRVRIALGVEIDFGTFLNTPDFGAFVKAVAAAPRAVVGTVSLPSVAIDAPFPMTEVQRAYWLGRTRLFELGGVAAHGYVEIDARHLDPDRLETALNRTIERHPMLRATVGDDGLQQIHACVPAYRIARADLKELSEADRILALDATRSDMACQVLPADRWPLFDIRYSTMSEDSGRLHVSFDVLFLDLASLERWMQEWAAFYERPESHRTAPALTFVDCIAALDHLKAGTVGDVARAYWMARLDTLPPCPELPLILEPARIDVPRFSRRHRELPPDAWTDLQKHAAAAGITPTSLLLTAYAEVLAQWSRSPHFTINVTLFNRPSIVGVDEVLGDFTSLNLLEADLRPAATLTERARGIQAQLWQDLEHRMVSGVEVMGRLAERQRASRKALMPVVFTSGLGVGSLYDAFGRFGDVTHSVTQTPQTWLDHQVMERDGGLMLIWDAVEDLFPAGLLDAMFDAYADFVCRLAQDRAAWDVPVPALIPAAQAATRLTANATDAEIPSGLLHGPFLERARQEPGRLAVIATDRSLTYGELDRASDGLAERLIRAGGRRGELAAVCLPRGWRQVVAVLGILKAGMAYLPLDQAWPNARIAALLARGEAKFCVGSPDLGGTEDVRCFDIDTAWLEATTIEDGFHLVCPATPDDLAYVIFTSGSTGTPKGVMIEHRAALNTILDINARYEVRQSDRAIALSALSFDLSVYDIFGILAAGGAIVMPPPAAAPDPGAWHRHMLDHGVTVWNTVPALLRLLVDHLKDRDALHSLADLRVVMTSGDWLPLPLAETVSRLPGERVFVSLGGATEAAIWSIAQRLRSVEPDWISVPYGLPLANQRWHVLDTRLAPRPDWVPGELFIAGAGLARGYWRDPSRTQAHFLTHPVTGERLYRTGDTGRVLPDGTIEFLGRDDGQVKINGLRVELGEIEAALGRDDAIREAAATVVRSADRGDRLVAFVVPASVPLETAALRTRLLDQLPAALVPVSIFPVPALPLGSNAKVDRTALVHEAERREDPQPAPTRTPAGETERRISQLWSELLGSGAVSVERNFFEAGGTSLVATRLAQRLSSVFDGPFPVVSIFEHPTIAEQAALLERRRQSDETPPVVNAAAATRGDERRRILVQASRGHLRS</sequence>
<dbReference type="FunFam" id="3.40.50.12780:FF:000012">
    <property type="entry name" value="Non-ribosomal peptide synthetase"/>
    <property type="match status" value="1"/>
</dbReference>
<dbReference type="InterPro" id="IPR010071">
    <property type="entry name" value="AA_adenyl_dom"/>
</dbReference>
<dbReference type="SUPFAM" id="SSF56801">
    <property type="entry name" value="Acetyl-CoA synthetase-like"/>
    <property type="match status" value="1"/>
</dbReference>
<dbReference type="EMBL" id="LR743504">
    <property type="protein sequence ID" value="CAA2105841.1"/>
    <property type="molecule type" value="Genomic_DNA"/>
</dbReference>
<dbReference type="FunFam" id="3.30.559.10:FF:000023">
    <property type="entry name" value="Non-ribosomal peptide synthetase"/>
    <property type="match status" value="1"/>
</dbReference>
<evidence type="ECO:0000256" key="2">
    <source>
        <dbReference type="ARBA" id="ARBA00004924"/>
    </source>
</evidence>
<dbReference type="Gene3D" id="1.10.1200.10">
    <property type="entry name" value="ACP-like"/>
    <property type="match status" value="1"/>
</dbReference>
<dbReference type="GO" id="GO:0005737">
    <property type="term" value="C:cytoplasm"/>
    <property type="evidence" value="ECO:0007669"/>
    <property type="project" value="TreeGrafter"/>
</dbReference>
<dbReference type="NCBIfam" id="TIGR01733">
    <property type="entry name" value="AA-adenyl-dom"/>
    <property type="match status" value="1"/>
</dbReference>
<dbReference type="AlphaFoldDB" id="A0A679J0P5"/>
<dbReference type="GO" id="GO:0031177">
    <property type="term" value="F:phosphopantetheine binding"/>
    <property type="evidence" value="ECO:0007669"/>
    <property type="project" value="InterPro"/>
</dbReference>
<evidence type="ECO:0000313" key="8">
    <source>
        <dbReference type="EMBL" id="CAA2105841.1"/>
    </source>
</evidence>
<dbReference type="PROSITE" id="PS50075">
    <property type="entry name" value="CARRIER"/>
    <property type="match status" value="2"/>
</dbReference>
<dbReference type="EC" id="6.3.2.-" evidence="8"/>
<dbReference type="SUPFAM" id="SSF52777">
    <property type="entry name" value="CoA-dependent acyltransferases"/>
    <property type="match status" value="2"/>
</dbReference>
<dbReference type="Gene3D" id="3.30.300.30">
    <property type="match status" value="1"/>
</dbReference>
<feature type="domain" description="Carrier" evidence="7">
    <location>
        <begin position="1"/>
        <end position="77"/>
    </location>
</feature>
<evidence type="ECO:0000256" key="6">
    <source>
        <dbReference type="SAM" id="MobiDB-lite"/>
    </source>
</evidence>
<dbReference type="CDD" id="cd19535">
    <property type="entry name" value="Cyc_NRPS"/>
    <property type="match status" value="1"/>
</dbReference>
<proteinExistence type="predicted"/>
<dbReference type="InterPro" id="IPR000873">
    <property type="entry name" value="AMP-dep_synth/lig_dom"/>
</dbReference>
<keyword evidence="4" id="KW-0597">Phosphoprotein</keyword>
<dbReference type="InterPro" id="IPR057737">
    <property type="entry name" value="Condensation_MtbB-like"/>
</dbReference>
<dbReference type="Gene3D" id="3.30.559.10">
    <property type="entry name" value="Chloramphenicol acetyltransferase-like domain"/>
    <property type="match status" value="1"/>
</dbReference>
<gene>
    <name evidence="8" type="primary">mbtB_1</name>
    <name evidence="8" type="ORF">MBUL_03391</name>
</gene>
<accession>A0A679J0P5</accession>
<dbReference type="Gene3D" id="2.30.38.10">
    <property type="entry name" value="Luciferase, Domain 3"/>
    <property type="match status" value="1"/>
</dbReference>
<comment type="cofactor">
    <cofactor evidence="1">
        <name>pantetheine 4'-phosphate</name>
        <dbReference type="ChEBI" id="CHEBI:47942"/>
    </cofactor>
</comment>
<evidence type="ECO:0000256" key="3">
    <source>
        <dbReference type="ARBA" id="ARBA00022450"/>
    </source>
</evidence>
<reference evidence="8" key="1">
    <citation type="submission" date="2019-12" db="EMBL/GenBank/DDBJ databases">
        <authorList>
            <person name="Cremers G."/>
        </authorList>
    </citation>
    <scope>NUCLEOTIDE SEQUENCE</scope>
    <source>
        <strain evidence="8">Mbul1</strain>
    </source>
</reference>
<dbReference type="FunFam" id="3.30.559.30:FF:000006">
    <property type="entry name" value="Yersiniabactin polyketide/non-ribosomal peptide synthetase"/>
    <property type="match status" value="1"/>
</dbReference>
<dbReference type="SUPFAM" id="SSF47336">
    <property type="entry name" value="ACP-like"/>
    <property type="match status" value="2"/>
</dbReference>
<name>A0A679J0P5_9HYPH</name>